<keyword evidence="1" id="KW-0479">Metal-binding</keyword>
<dbReference type="GO" id="GO:0008270">
    <property type="term" value="F:zinc ion binding"/>
    <property type="evidence" value="ECO:0007669"/>
    <property type="project" value="UniProtKB-KW"/>
</dbReference>
<dbReference type="GO" id="GO:0005634">
    <property type="term" value="C:nucleus"/>
    <property type="evidence" value="ECO:0007669"/>
    <property type="project" value="UniProtKB-ARBA"/>
</dbReference>
<dbReference type="PROSITE" id="PS00028">
    <property type="entry name" value="ZINC_FINGER_C2H2_1"/>
    <property type="match status" value="6"/>
</dbReference>
<evidence type="ECO:0000256" key="1">
    <source>
        <dbReference type="ARBA" id="ARBA00022723"/>
    </source>
</evidence>
<feature type="region of interest" description="Disordered" evidence="6">
    <location>
        <begin position="384"/>
        <end position="411"/>
    </location>
</feature>
<dbReference type="GO" id="GO:0045944">
    <property type="term" value="P:positive regulation of transcription by RNA polymerase II"/>
    <property type="evidence" value="ECO:0007669"/>
    <property type="project" value="UniProtKB-ARBA"/>
</dbReference>
<evidence type="ECO:0000256" key="4">
    <source>
        <dbReference type="ARBA" id="ARBA00022833"/>
    </source>
</evidence>
<dbReference type="SUPFAM" id="SSF57667">
    <property type="entry name" value="beta-beta-alpha zinc fingers"/>
    <property type="match status" value="3"/>
</dbReference>
<dbReference type="OrthoDB" id="6431597at2759"/>
<feature type="domain" description="C2H2-type" evidence="7">
    <location>
        <begin position="201"/>
        <end position="234"/>
    </location>
</feature>
<feature type="domain" description="C2H2-type" evidence="7">
    <location>
        <begin position="265"/>
        <end position="294"/>
    </location>
</feature>
<dbReference type="SMART" id="SM00355">
    <property type="entry name" value="ZnF_C2H2"/>
    <property type="match status" value="10"/>
</dbReference>
<proteinExistence type="predicted"/>
<feature type="domain" description="C2H2-type" evidence="7">
    <location>
        <begin position="235"/>
        <end position="264"/>
    </location>
</feature>
<name>A0A7R9MKF7_9ACAR</name>
<keyword evidence="4" id="KW-0862">Zinc</keyword>
<protein>
    <recommendedName>
        <fullName evidence="7">C2H2-type domain-containing protein</fullName>
    </recommendedName>
</protein>
<feature type="domain" description="C2H2-type" evidence="7">
    <location>
        <begin position="329"/>
        <end position="359"/>
    </location>
</feature>
<dbReference type="EMBL" id="OC940254">
    <property type="protein sequence ID" value="CAD7661890.1"/>
    <property type="molecule type" value="Genomic_DNA"/>
</dbReference>
<keyword evidence="9" id="KW-1185">Reference proteome</keyword>
<feature type="domain" description="C2H2-type" evidence="7">
    <location>
        <begin position="297"/>
        <end position="327"/>
    </location>
</feature>
<sequence>MKMRCDLCDKYFSPQLLVHHLSTHLDHSLQTLDDNNTNSILRDTSIHVCRTLETTTGPLISHTDDLRVKQEFSDHSDDDSNWSAINDMSDELDSTDEECEEQESRGSASNSKRNLRSVTKDIKNEELSEKCGLVCNECEKSFKSQLSLSIHLAKTHKIEGKYQSIKCYKCGQSLPKRQMRAHLLEEHDISTYSVSKKLSDLSCSWPECERTFRTQSTLDNLHLCSNRKHTGDLPFKCQWPGCDRQYDKQQRLDGHVTMHTGEKPFACEWPGCGKSFRHYSTLKSHAYTHDKNIPRKHVCYYPACDRSYDNPAKLNEHIYSVHKKDEKPFKCTEDGCNSTFISAKNMRLHLRTIHTPETRVRYKCSVEGCEKTFFEKKVLDKHEARKHADRAPVVKKKRKRYPPKPGSRKFKYTTKSSQCDWPGCDYKAEYPAKVNLHKMRVHTGEKPVACQWPGC</sequence>
<feature type="domain" description="C2H2-type" evidence="7">
    <location>
        <begin position="133"/>
        <end position="161"/>
    </location>
</feature>
<evidence type="ECO:0000256" key="6">
    <source>
        <dbReference type="SAM" id="MobiDB-lite"/>
    </source>
</evidence>
<dbReference type="PANTHER" id="PTHR19818:SF139">
    <property type="entry name" value="PAIR-RULE PROTEIN ODD-PAIRED"/>
    <property type="match status" value="1"/>
</dbReference>
<dbReference type="InterPro" id="IPR050329">
    <property type="entry name" value="GLI_C2H2-zinc-finger"/>
</dbReference>
<keyword evidence="2" id="KW-0677">Repeat</keyword>
<dbReference type="GO" id="GO:0000978">
    <property type="term" value="F:RNA polymerase II cis-regulatory region sequence-specific DNA binding"/>
    <property type="evidence" value="ECO:0007669"/>
    <property type="project" value="TreeGrafter"/>
</dbReference>
<feature type="domain" description="C2H2-type" evidence="7">
    <location>
        <begin position="362"/>
        <end position="392"/>
    </location>
</feature>
<reference evidence="8" key="1">
    <citation type="submission" date="2020-11" db="EMBL/GenBank/DDBJ databases">
        <authorList>
            <person name="Tran Van P."/>
        </authorList>
    </citation>
    <scope>NUCLEOTIDE SEQUENCE</scope>
</reference>
<feature type="non-terminal residue" evidence="8">
    <location>
        <position position="1"/>
    </location>
</feature>
<evidence type="ECO:0000256" key="5">
    <source>
        <dbReference type="PROSITE-ProRule" id="PRU00042"/>
    </source>
</evidence>
<feature type="compositionally biased region" description="Acidic residues" evidence="6">
    <location>
        <begin position="88"/>
        <end position="101"/>
    </location>
</feature>
<evidence type="ECO:0000256" key="3">
    <source>
        <dbReference type="ARBA" id="ARBA00022771"/>
    </source>
</evidence>
<dbReference type="PANTHER" id="PTHR19818">
    <property type="entry name" value="ZINC FINGER PROTEIN ZIC AND GLI"/>
    <property type="match status" value="1"/>
</dbReference>
<feature type="domain" description="C2H2-type" evidence="7">
    <location>
        <begin position="417"/>
        <end position="447"/>
    </location>
</feature>
<evidence type="ECO:0000313" key="9">
    <source>
        <dbReference type="Proteomes" id="UP000728032"/>
    </source>
</evidence>
<dbReference type="InterPro" id="IPR013087">
    <property type="entry name" value="Znf_C2H2_type"/>
</dbReference>
<keyword evidence="3 5" id="KW-0863">Zinc-finger</keyword>
<dbReference type="Gene3D" id="3.30.160.60">
    <property type="entry name" value="Classic Zinc Finger"/>
    <property type="match status" value="6"/>
</dbReference>
<organism evidence="8">
    <name type="scientific">Oppiella nova</name>
    <dbReference type="NCBI Taxonomy" id="334625"/>
    <lineage>
        <taxon>Eukaryota</taxon>
        <taxon>Metazoa</taxon>
        <taxon>Ecdysozoa</taxon>
        <taxon>Arthropoda</taxon>
        <taxon>Chelicerata</taxon>
        <taxon>Arachnida</taxon>
        <taxon>Acari</taxon>
        <taxon>Acariformes</taxon>
        <taxon>Sarcoptiformes</taxon>
        <taxon>Oribatida</taxon>
        <taxon>Brachypylina</taxon>
        <taxon>Oppioidea</taxon>
        <taxon>Oppiidae</taxon>
        <taxon>Oppiella</taxon>
    </lineage>
</organism>
<dbReference type="InterPro" id="IPR036236">
    <property type="entry name" value="Znf_C2H2_sf"/>
</dbReference>
<dbReference type="GO" id="GO:0000981">
    <property type="term" value="F:DNA-binding transcription factor activity, RNA polymerase II-specific"/>
    <property type="evidence" value="ECO:0007669"/>
    <property type="project" value="TreeGrafter"/>
</dbReference>
<dbReference type="Pfam" id="PF00096">
    <property type="entry name" value="zf-C2H2"/>
    <property type="match status" value="3"/>
</dbReference>
<dbReference type="EMBL" id="CAJPVJ010025429">
    <property type="protein sequence ID" value="CAG2179026.1"/>
    <property type="molecule type" value="Genomic_DNA"/>
</dbReference>
<evidence type="ECO:0000259" key="7">
    <source>
        <dbReference type="PROSITE" id="PS50157"/>
    </source>
</evidence>
<dbReference type="PROSITE" id="PS50157">
    <property type="entry name" value="ZINC_FINGER_C2H2_2"/>
    <property type="match status" value="8"/>
</dbReference>
<accession>A0A7R9MKF7</accession>
<dbReference type="AlphaFoldDB" id="A0A7R9MKF7"/>
<evidence type="ECO:0000256" key="2">
    <source>
        <dbReference type="ARBA" id="ARBA00022737"/>
    </source>
</evidence>
<evidence type="ECO:0000313" key="8">
    <source>
        <dbReference type="EMBL" id="CAD7661890.1"/>
    </source>
</evidence>
<dbReference type="FunFam" id="3.30.160.60:FF:000125">
    <property type="entry name" value="Putative zinc finger protein 143"/>
    <property type="match status" value="1"/>
</dbReference>
<feature type="region of interest" description="Disordered" evidence="6">
    <location>
        <begin position="71"/>
        <end position="116"/>
    </location>
</feature>
<dbReference type="Proteomes" id="UP000728032">
    <property type="component" value="Unassembled WGS sequence"/>
</dbReference>
<gene>
    <name evidence="8" type="ORF">ONB1V03_LOCUS18450</name>
</gene>